<dbReference type="EMBL" id="JPSL02000037">
    <property type="protein sequence ID" value="KGQ22286.2"/>
    <property type="molecule type" value="Genomic_DNA"/>
</dbReference>
<accession>A0A0A2WQ53</accession>
<comment type="caution">
    <text evidence="1">The sequence shown here is derived from an EMBL/GenBank/DDBJ whole genome shotgun (WGS) entry which is preliminary data.</text>
</comment>
<dbReference type="STRING" id="276.THFILI_03395"/>
<reference evidence="1 2" key="1">
    <citation type="journal article" date="2015" name="Genome Announc.">
        <title>Draft Genome Sequence of the Thermophile Thermus filiformis ATCC 43280, Producer of Carotenoid-(Di)glucoside-Branched Fatty Acid (Di)esters and Source of Hyperthermostable Enzymes of Biotechnological Interest.</title>
        <authorList>
            <person name="Mandelli F."/>
            <person name="Oliveira Ramires B."/>
            <person name="Couger M.B."/>
            <person name="Paixao D.A."/>
            <person name="Camilo C.M."/>
            <person name="Polikarpov I."/>
            <person name="Prade R."/>
            <person name="Riano-Pachon D.M."/>
            <person name="Squina F.M."/>
        </authorList>
    </citation>
    <scope>NUCLEOTIDE SEQUENCE [LARGE SCALE GENOMIC DNA]</scope>
    <source>
        <strain evidence="1 2">ATCC 43280</strain>
    </source>
</reference>
<dbReference type="Pfam" id="PF03692">
    <property type="entry name" value="CxxCxxCC"/>
    <property type="match status" value="1"/>
</dbReference>
<keyword evidence="2" id="KW-1185">Reference proteome</keyword>
<protein>
    <submittedName>
        <fullName evidence="1">Uncharacterized protein</fullName>
    </submittedName>
</protein>
<gene>
    <name evidence="1" type="ORF">THFILI_03395</name>
</gene>
<dbReference type="AlphaFoldDB" id="A0A0A2WQ53"/>
<dbReference type="Proteomes" id="UP000030364">
    <property type="component" value="Unassembled WGS sequence"/>
</dbReference>
<dbReference type="OrthoDB" id="9810361at2"/>
<dbReference type="RefSeq" id="WP_038063171.1">
    <property type="nucleotide sequence ID" value="NZ_JPSL02000037.1"/>
</dbReference>
<proteinExistence type="predicted"/>
<name>A0A0A2WQ53_THEFI</name>
<dbReference type="InterPro" id="IPR005358">
    <property type="entry name" value="Puta_zinc/iron-chelating_dom"/>
</dbReference>
<evidence type="ECO:0000313" key="2">
    <source>
        <dbReference type="Proteomes" id="UP000030364"/>
    </source>
</evidence>
<evidence type="ECO:0000313" key="1">
    <source>
        <dbReference type="EMBL" id="KGQ22286.2"/>
    </source>
</evidence>
<organism evidence="1 2">
    <name type="scientific">Thermus filiformis</name>
    <dbReference type="NCBI Taxonomy" id="276"/>
    <lineage>
        <taxon>Bacteria</taxon>
        <taxon>Thermotogati</taxon>
        <taxon>Deinococcota</taxon>
        <taxon>Deinococci</taxon>
        <taxon>Thermales</taxon>
        <taxon>Thermaceae</taxon>
        <taxon>Thermus</taxon>
    </lineage>
</organism>
<sequence length="200" mass="22883">MREAERLDWDIALYLEAKGVRPSCRAGCFYCCYPWVTLSRLEAEAIRPHLTPAQKERVLREGPRRLALLRERKDDPGFPGWFFQKAFQEGTPCPLLEEGLCGVYPHRPLACRGVLTESDPERCRPDAPQPSAYLQPPLRMARLRMEALWEEERARYGFLVLGEVAGLLYLLERLPKEKEEAVALLEGLGVLGGRWGYQVV</sequence>